<dbReference type="SUPFAM" id="SSF143990">
    <property type="entry name" value="YbiA-like"/>
    <property type="match status" value="1"/>
</dbReference>
<reference evidence="2 3" key="1">
    <citation type="submission" date="2018-04" db="EMBL/GenBank/DDBJ databases">
        <title>The genome of golden apple snail Pomacea canaliculata provides insight into stress tolerance and invasive adaptation.</title>
        <authorList>
            <person name="Liu C."/>
            <person name="Liu B."/>
            <person name="Ren Y."/>
            <person name="Zhang Y."/>
            <person name="Wang H."/>
            <person name="Li S."/>
            <person name="Jiang F."/>
            <person name="Yin L."/>
            <person name="Zhang G."/>
            <person name="Qian W."/>
            <person name="Fan W."/>
        </authorList>
    </citation>
    <scope>NUCLEOTIDE SEQUENCE [LARGE SCALE GENOMIC DNA]</scope>
    <source>
        <strain evidence="2">SZHN2017</strain>
        <tissue evidence="2">Muscle</tissue>
    </source>
</reference>
<evidence type="ECO:0000313" key="3">
    <source>
        <dbReference type="Proteomes" id="UP000245119"/>
    </source>
</evidence>
<dbReference type="Pfam" id="PF08719">
    <property type="entry name" value="NADAR"/>
    <property type="match status" value="1"/>
</dbReference>
<dbReference type="InterPro" id="IPR037238">
    <property type="entry name" value="YbiA-like_sf"/>
</dbReference>
<dbReference type="Proteomes" id="UP000245119">
    <property type="component" value="Linkage Group LG10"/>
</dbReference>
<name>A0A2T7NRJ5_POMCA</name>
<gene>
    <name evidence="2" type="ORF">C0Q70_17073</name>
</gene>
<dbReference type="CDD" id="cd15457">
    <property type="entry name" value="NADAR"/>
    <property type="match status" value="1"/>
</dbReference>
<organism evidence="2 3">
    <name type="scientific">Pomacea canaliculata</name>
    <name type="common">Golden apple snail</name>
    <dbReference type="NCBI Taxonomy" id="400727"/>
    <lineage>
        <taxon>Eukaryota</taxon>
        <taxon>Metazoa</taxon>
        <taxon>Spiralia</taxon>
        <taxon>Lophotrochozoa</taxon>
        <taxon>Mollusca</taxon>
        <taxon>Gastropoda</taxon>
        <taxon>Caenogastropoda</taxon>
        <taxon>Architaenioglossa</taxon>
        <taxon>Ampullarioidea</taxon>
        <taxon>Ampullariidae</taxon>
        <taxon>Pomacea</taxon>
    </lineage>
</organism>
<evidence type="ECO:0000313" key="2">
    <source>
        <dbReference type="EMBL" id="PVD23799.1"/>
    </source>
</evidence>
<dbReference type="AlphaFoldDB" id="A0A2T7NRJ5"/>
<comment type="caution">
    <text evidence="2">The sequence shown here is derived from an EMBL/GenBank/DDBJ whole genome shotgun (WGS) entry which is preliminary data.</text>
</comment>
<dbReference type="EMBL" id="PZQS01000010">
    <property type="protein sequence ID" value="PVD23799.1"/>
    <property type="molecule type" value="Genomic_DNA"/>
</dbReference>
<evidence type="ECO:0000259" key="1">
    <source>
        <dbReference type="Pfam" id="PF08719"/>
    </source>
</evidence>
<keyword evidence="3" id="KW-1185">Reference proteome</keyword>
<dbReference type="NCBIfam" id="TIGR02464">
    <property type="entry name" value="ribofla_fusion"/>
    <property type="match status" value="1"/>
</dbReference>
<protein>
    <recommendedName>
        <fullName evidence="1">NADAR domain-containing protein</fullName>
    </recommendedName>
</protein>
<dbReference type="InterPro" id="IPR012816">
    <property type="entry name" value="NADAR"/>
</dbReference>
<accession>A0A2T7NRJ5</accession>
<dbReference type="OMA" id="WMMAAKA"/>
<dbReference type="Gene3D" id="1.10.357.40">
    <property type="entry name" value="YbiA-like"/>
    <property type="match status" value="1"/>
</dbReference>
<proteinExistence type="predicted"/>
<sequence length="184" mass="20754">MAQADDASCPAESKGSSLEQAKKNFEFFWRKDSPFSQWHKAKFSVDGQLYNCAEQFMMHQKAVLFGDHAVAEKILTSKDPRAQKSLGRKVKNFDEAAWTGECFNIVKRGNRAKFSQNDSLKSILFATHPRTLVEASPVDTIWGIGLSEDNPLAWDRSTWQGKNLLGLALTEVRDELMGEEQLQV</sequence>
<dbReference type="OrthoDB" id="206452at2759"/>
<feature type="domain" description="NADAR" evidence="1">
    <location>
        <begin position="27"/>
        <end position="176"/>
    </location>
</feature>